<dbReference type="HAMAP" id="MF_00185">
    <property type="entry name" value="IPP_trans"/>
    <property type="match status" value="1"/>
</dbReference>
<comment type="catalytic activity">
    <reaction evidence="7">
        <text>dimethylallyl diphosphate + ATP = N(6)-(dimethylallyl)adenosine 5'-triphosphate + diphosphate</text>
        <dbReference type="Rhea" id="RHEA:36331"/>
        <dbReference type="ChEBI" id="CHEBI:30616"/>
        <dbReference type="ChEBI" id="CHEBI:33019"/>
        <dbReference type="ChEBI" id="CHEBI:57623"/>
        <dbReference type="ChEBI" id="CHEBI:73532"/>
        <dbReference type="EC" id="2.5.1.112"/>
    </reaction>
</comment>
<evidence type="ECO:0000313" key="11">
    <source>
        <dbReference type="EMBL" id="KAF9619768.1"/>
    </source>
</evidence>
<sequence length="330" mass="37788">MDRFRLDSIIKLWQVYSVRALTSINMDMRNGSQNKKQVVFIVGATGTGKSKLSIDLAKCFRAEIVNSDKMQVYQGLDIITNKVTEEEQCGIPHHLLGVLDPNADFSVSDFCFLASRTIELILERGRLPIVVGGSNTYIEALVDDEKFGFRSKYDCCFIWMDVSLEVLDSYVSKRVDQMVDAGLVDEVRNMFEPEADYNSGIRRSIGAPEMDHYIRLESSVDEETRKELLKAAIDEIKSNTYKLACRQFEKIERLHNLPCWNIHRIDATEVFLKEGRETAELWKLIVVKPSTKIVEKFLYGRDVASTYTSVQCYHLHCIQRTAAGIYRSHC</sequence>
<dbReference type="GO" id="GO:0052622">
    <property type="term" value="F:ATP/ADP dimethylallyltransferase activity"/>
    <property type="evidence" value="ECO:0007669"/>
    <property type="project" value="UniProtKB-EC"/>
</dbReference>
<dbReference type="EMBL" id="JADFTS010000002">
    <property type="protein sequence ID" value="KAF9619768.1"/>
    <property type="molecule type" value="Genomic_DNA"/>
</dbReference>
<keyword evidence="5" id="KW-0067">ATP-binding</keyword>
<evidence type="ECO:0000256" key="9">
    <source>
        <dbReference type="ARBA" id="ARBA00055191"/>
    </source>
</evidence>
<dbReference type="Proteomes" id="UP000631114">
    <property type="component" value="Unassembled WGS sequence"/>
</dbReference>
<dbReference type="InterPro" id="IPR018022">
    <property type="entry name" value="IPT"/>
</dbReference>
<dbReference type="GO" id="GO:0005524">
    <property type="term" value="F:ATP binding"/>
    <property type="evidence" value="ECO:0007669"/>
    <property type="project" value="UniProtKB-KW"/>
</dbReference>
<proteinExistence type="inferred from homology"/>
<dbReference type="FunFam" id="1.10.287.890:FF:000002">
    <property type="entry name" value="Adenylate isopentenyltransferase 5, chloroplastic"/>
    <property type="match status" value="1"/>
</dbReference>
<dbReference type="GO" id="GO:0006400">
    <property type="term" value="P:tRNA modification"/>
    <property type="evidence" value="ECO:0007669"/>
    <property type="project" value="TreeGrafter"/>
</dbReference>
<dbReference type="GO" id="GO:0009824">
    <property type="term" value="F:AMP dimethylallyltransferase activity"/>
    <property type="evidence" value="ECO:0007669"/>
    <property type="project" value="UniProtKB-ARBA"/>
</dbReference>
<protein>
    <recommendedName>
        <fullName evidence="10">adenylate dimethylallyltransferase (ADP/ATP-dependent)</fullName>
        <ecNumber evidence="10">2.5.1.112</ecNumber>
    </recommendedName>
</protein>
<dbReference type="InterPro" id="IPR039657">
    <property type="entry name" value="Dimethylallyltransferase"/>
</dbReference>
<evidence type="ECO:0000256" key="4">
    <source>
        <dbReference type="ARBA" id="ARBA00022741"/>
    </source>
</evidence>
<keyword evidence="6" id="KW-0809">Transit peptide</keyword>
<keyword evidence="12" id="KW-1185">Reference proteome</keyword>
<keyword evidence="4" id="KW-0547">Nucleotide-binding</keyword>
<comment type="similarity">
    <text evidence="1">Belongs to the IPP transferase family.</text>
</comment>
<dbReference type="Pfam" id="PF01715">
    <property type="entry name" value="IPPT"/>
    <property type="match status" value="2"/>
</dbReference>
<dbReference type="OrthoDB" id="775260at2759"/>
<dbReference type="Gene3D" id="1.10.287.890">
    <property type="entry name" value="Crystal structure of tRNA isopentenylpyrophosphate transferase (bh2366) domain"/>
    <property type="match status" value="1"/>
</dbReference>
<evidence type="ECO:0000256" key="7">
    <source>
        <dbReference type="ARBA" id="ARBA00051744"/>
    </source>
</evidence>
<comment type="catalytic activity">
    <reaction evidence="8">
        <text>dimethylallyl diphosphate + ADP = N(6)-(dimethylallyl)adenosine 5'-diphosphate + diphosphate</text>
        <dbReference type="Rhea" id="RHEA:36327"/>
        <dbReference type="ChEBI" id="CHEBI:33019"/>
        <dbReference type="ChEBI" id="CHEBI:57623"/>
        <dbReference type="ChEBI" id="CHEBI:73533"/>
        <dbReference type="ChEBI" id="CHEBI:456216"/>
        <dbReference type="EC" id="2.5.1.112"/>
    </reaction>
</comment>
<evidence type="ECO:0000256" key="3">
    <source>
        <dbReference type="ARBA" id="ARBA00022712"/>
    </source>
</evidence>
<gene>
    <name evidence="11" type="ORF">IFM89_009241</name>
</gene>
<dbReference type="PANTHER" id="PTHR11088">
    <property type="entry name" value="TRNA DIMETHYLALLYLTRANSFERASE"/>
    <property type="match status" value="1"/>
</dbReference>
<comment type="function">
    <text evidence="9">Involved in cytokinin biosynthesis. Catalyzes the transfer of an isopentenyl group from dimethylallyl diphosphate (DMAPP) to ATP and ADP.</text>
</comment>
<evidence type="ECO:0000256" key="6">
    <source>
        <dbReference type="ARBA" id="ARBA00022946"/>
    </source>
</evidence>
<name>A0A835IQG0_9MAGN</name>
<evidence type="ECO:0000256" key="5">
    <source>
        <dbReference type="ARBA" id="ARBA00022840"/>
    </source>
</evidence>
<organism evidence="11 12">
    <name type="scientific">Coptis chinensis</name>
    <dbReference type="NCBI Taxonomy" id="261450"/>
    <lineage>
        <taxon>Eukaryota</taxon>
        <taxon>Viridiplantae</taxon>
        <taxon>Streptophyta</taxon>
        <taxon>Embryophyta</taxon>
        <taxon>Tracheophyta</taxon>
        <taxon>Spermatophyta</taxon>
        <taxon>Magnoliopsida</taxon>
        <taxon>Ranunculales</taxon>
        <taxon>Ranunculaceae</taxon>
        <taxon>Coptidoideae</taxon>
        <taxon>Coptis</taxon>
    </lineage>
</organism>
<dbReference type="EC" id="2.5.1.112" evidence="10"/>
<evidence type="ECO:0000256" key="8">
    <source>
        <dbReference type="ARBA" id="ARBA00052386"/>
    </source>
</evidence>
<dbReference type="SUPFAM" id="SSF52540">
    <property type="entry name" value="P-loop containing nucleoside triphosphate hydrolases"/>
    <property type="match status" value="1"/>
</dbReference>
<evidence type="ECO:0000256" key="1">
    <source>
        <dbReference type="ARBA" id="ARBA00005842"/>
    </source>
</evidence>
<evidence type="ECO:0000256" key="10">
    <source>
        <dbReference type="ARBA" id="ARBA00066838"/>
    </source>
</evidence>
<evidence type="ECO:0000256" key="2">
    <source>
        <dbReference type="ARBA" id="ARBA00022679"/>
    </source>
</evidence>
<dbReference type="InterPro" id="IPR027417">
    <property type="entry name" value="P-loop_NTPase"/>
</dbReference>
<dbReference type="GO" id="GO:0052381">
    <property type="term" value="F:tRNA dimethylallyltransferase activity"/>
    <property type="evidence" value="ECO:0007669"/>
    <property type="project" value="InterPro"/>
</dbReference>
<accession>A0A835IQG0</accession>
<evidence type="ECO:0000313" key="12">
    <source>
        <dbReference type="Proteomes" id="UP000631114"/>
    </source>
</evidence>
<dbReference type="GO" id="GO:0009691">
    <property type="term" value="P:cytokinin biosynthetic process"/>
    <property type="evidence" value="ECO:0007669"/>
    <property type="project" value="UniProtKB-KW"/>
</dbReference>
<dbReference type="GO" id="GO:0005739">
    <property type="term" value="C:mitochondrion"/>
    <property type="evidence" value="ECO:0007669"/>
    <property type="project" value="TreeGrafter"/>
</dbReference>
<dbReference type="PANTHER" id="PTHR11088:SF74">
    <property type="entry name" value="ADENYLATE ISOPENTENYLTRANSFERASE 5, CHLOROPLASTIC"/>
    <property type="match status" value="1"/>
</dbReference>
<keyword evidence="3" id="KW-0203">Cytokinin biosynthesis</keyword>
<dbReference type="Gene3D" id="3.40.50.300">
    <property type="entry name" value="P-loop containing nucleotide triphosphate hydrolases"/>
    <property type="match status" value="1"/>
</dbReference>
<dbReference type="AlphaFoldDB" id="A0A835IQG0"/>
<reference evidence="11 12" key="1">
    <citation type="submission" date="2020-10" db="EMBL/GenBank/DDBJ databases">
        <title>The Coptis chinensis genome and diversification of protoberbering-type alkaloids.</title>
        <authorList>
            <person name="Wang B."/>
            <person name="Shu S."/>
            <person name="Song C."/>
            <person name="Liu Y."/>
        </authorList>
    </citation>
    <scope>NUCLEOTIDE SEQUENCE [LARGE SCALE GENOMIC DNA]</scope>
    <source>
        <strain evidence="11">HL-2020</strain>
        <tissue evidence="11">Leaf</tissue>
    </source>
</reference>
<comment type="caution">
    <text evidence="11">The sequence shown here is derived from an EMBL/GenBank/DDBJ whole genome shotgun (WGS) entry which is preliminary data.</text>
</comment>
<keyword evidence="2" id="KW-0808">Transferase</keyword>